<dbReference type="Proteomes" id="UP000265962">
    <property type="component" value="Unassembled WGS sequence"/>
</dbReference>
<feature type="binding site" evidence="7">
    <location>
        <position position="171"/>
    </location>
    <ligand>
        <name>S-adenosyl-L-methionine</name>
        <dbReference type="ChEBI" id="CHEBI:59789"/>
    </ligand>
</feature>
<evidence type="ECO:0000256" key="2">
    <source>
        <dbReference type="ARBA" id="ARBA00003015"/>
    </source>
</evidence>
<dbReference type="InterPro" id="IPR029063">
    <property type="entry name" value="SAM-dependent_MTases_sf"/>
</dbReference>
<comment type="pathway">
    <text evidence="7">tRNA modification; N(7)-methylguanine-tRNA biosynthesis.</text>
</comment>
<dbReference type="Gene3D" id="3.40.50.150">
    <property type="entry name" value="Vaccinia Virus protein VP39"/>
    <property type="match status" value="1"/>
</dbReference>
<feature type="binding site" evidence="7">
    <location>
        <position position="148"/>
    </location>
    <ligand>
        <name>S-adenosyl-L-methionine</name>
        <dbReference type="ChEBI" id="CHEBI:59789"/>
    </ligand>
</feature>
<dbReference type="UniPathway" id="UPA00989"/>
<organism evidence="9 10">
    <name type="scientific">Propionibacterium ruminifibrarum</name>
    <dbReference type="NCBI Taxonomy" id="1962131"/>
    <lineage>
        <taxon>Bacteria</taxon>
        <taxon>Bacillati</taxon>
        <taxon>Actinomycetota</taxon>
        <taxon>Actinomycetes</taxon>
        <taxon>Propionibacteriales</taxon>
        <taxon>Propionibacteriaceae</taxon>
        <taxon>Propionibacterium</taxon>
    </lineage>
</organism>
<sequence>MIVPANVDPSGPRSPGAVGASAPRTAGAVADHPGRGVVSFVRRSPRMNLSQHRAMDDLAPRYLIDVPRADMSTSVAPGTRIDLAERFGRRAPLAVEIGSGVGDSLVAMAGARPDMNVLAFEVYAPAIASTMGKLDRAGVRNVRLVAADGTEGLRELVGTAALAELWTLFPDPWPKKRHRKRRLVNQVFAELVADRLEDGGLWRLATDWADYAEQMTEVLGSSPLFANRYPDLPGGWAPRGDRPVTRFERRGMEAGRTIRDLVWARVPR</sequence>
<keyword evidence="4 7" id="KW-0808">Transferase</keyword>
<dbReference type="Pfam" id="PF02390">
    <property type="entry name" value="Methyltransf_4"/>
    <property type="match status" value="1"/>
</dbReference>
<evidence type="ECO:0000256" key="6">
    <source>
        <dbReference type="ARBA" id="ARBA00022694"/>
    </source>
</evidence>
<keyword evidence="10" id="KW-1185">Reference proteome</keyword>
<dbReference type="GO" id="GO:0043527">
    <property type="term" value="C:tRNA methyltransferase complex"/>
    <property type="evidence" value="ECO:0007669"/>
    <property type="project" value="TreeGrafter"/>
</dbReference>
<feature type="binding site" evidence="7">
    <location>
        <position position="96"/>
    </location>
    <ligand>
        <name>S-adenosyl-L-methionine</name>
        <dbReference type="ChEBI" id="CHEBI:59789"/>
    </ligand>
</feature>
<dbReference type="InterPro" id="IPR055361">
    <property type="entry name" value="tRNA_methyltr_TrmB_bact"/>
</dbReference>
<evidence type="ECO:0000313" key="9">
    <source>
        <dbReference type="EMBL" id="SPF69300.1"/>
    </source>
</evidence>
<dbReference type="PANTHER" id="PTHR23417">
    <property type="entry name" value="3-DEOXY-D-MANNO-OCTULOSONIC-ACID TRANSFERASE/TRNA GUANINE-N 7 - -METHYLTRANSFERASE"/>
    <property type="match status" value="1"/>
</dbReference>
<accession>A0A375I789</accession>
<gene>
    <name evidence="7" type="primary">trmB</name>
    <name evidence="9" type="ORF">PROPJV5_2255</name>
</gene>
<evidence type="ECO:0000256" key="1">
    <source>
        <dbReference type="ARBA" id="ARBA00000142"/>
    </source>
</evidence>
<dbReference type="AlphaFoldDB" id="A0A375I789"/>
<evidence type="ECO:0000256" key="7">
    <source>
        <dbReference type="HAMAP-Rule" id="MF_01057"/>
    </source>
</evidence>
<evidence type="ECO:0000256" key="5">
    <source>
        <dbReference type="ARBA" id="ARBA00022691"/>
    </source>
</evidence>
<keyword evidence="3 7" id="KW-0489">Methyltransferase</keyword>
<comment type="function">
    <text evidence="2 7">Catalyzes the formation of N(7)-methylguanine at position 46 (m7G46) in tRNA.</text>
</comment>
<name>A0A375I789_9ACTN</name>
<feature type="binding site" evidence="7">
    <location>
        <position position="207"/>
    </location>
    <ligand>
        <name>substrate</name>
    </ligand>
</feature>
<evidence type="ECO:0000313" key="10">
    <source>
        <dbReference type="Proteomes" id="UP000265962"/>
    </source>
</evidence>
<dbReference type="EC" id="2.1.1.33" evidence="7"/>
<dbReference type="HAMAP" id="MF_01057">
    <property type="entry name" value="tRNA_methyltr_TrmB"/>
    <property type="match status" value="1"/>
</dbReference>
<evidence type="ECO:0000256" key="3">
    <source>
        <dbReference type="ARBA" id="ARBA00022603"/>
    </source>
</evidence>
<comment type="caution">
    <text evidence="7">Lacks conserved residue(s) required for the propagation of feature annotation.</text>
</comment>
<feature type="binding site" evidence="7">
    <location>
        <position position="175"/>
    </location>
    <ligand>
        <name>substrate</name>
    </ligand>
</feature>
<comment type="catalytic activity">
    <reaction evidence="1 7">
        <text>guanosine(46) in tRNA + S-adenosyl-L-methionine = N(7)-methylguanosine(46) in tRNA + S-adenosyl-L-homocysteine</text>
        <dbReference type="Rhea" id="RHEA:42708"/>
        <dbReference type="Rhea" id="RHEA-COMP:10188"/>
        <dbReference type="Rhea" id="RHEA-COMP:10189"/>
        <dbReference type="ChEBI" id="CHEBI:57856"/>
        <dbReference type="ChEBI" id="CHEBI:59789"/>
        <dbReference type="ChEBI" id="CHEBI:74269"/>
        <dbReference type="ChEBI" id="CHEBI:74480"/>
        <dbReference type="EC" id="2.1.1.33"/>
    </reaction>
</comment>
<feature type="region of interest" description="Disordered" evidence="8">
    <location>
        <begin position="1"/>
        <end position="29"/>
    </location>
</feature>
<evidence type="ECO:0000256" key="8">
    <source>
        <dbReference type="SAM" id="MobiDB-lite"/>
    </source>
</evidence>
<dbReference type="NCBIfam" id="TIGR00091">
    <property type="entry name" value="tRNA (guanosine(46)-N7)-methyltransferase TrmB"/>
    <property type="match status" value="1"/>
</dbReference>
<dbReference type="PROSITE" id="PS51625">
    <property type="entry name" value="SAM_MT_TRMB"/>
    <property type="match status" value="1"/>
</dbReference>
<proteinExistence type="inferred from homology"/>
<keyword evidence="6 7" id="KW-0819">tRNA processing</keyword>
<evidence type="ECO:0000256" key="4">
    <source>
        <dbReference type="ARBA" id="ARBA00022679"/>
    </source>
</evidence>
<comment type="similarity">
    <text evidence="7">Belongs to the class I-like SAM-binding methyltransferase superfamily. TrmB family.</text>
</comment>
<reference evidence="10" key="1">
    <citation type="submission" date="2018-02" db="EMBL/GenBank/DDBJ databases">
        <authorList>
            <person name="Hornung B."/>
        </authorList>
    </citation>
    <scope>NUCLEOTIDE SEQUENCE [LARGE SCALE GENOMIC DNA]</scope>
</reference>
<dbReference type="InterPro" id="IPR003358">
    <property type="entry name" value="tRNA_(Gua-N-7)_MeTrfase_Trmb"/>
</dbReference>
<protein>
    <recommendedName>
        <fullName evidence="7">tRNA (guanine-N(7)-)-methyltransferase</fullName>
        <ecNumber evidence="7">2.1.1.33</ecNumber>
    </recommendedName>
    <alternativeName>
        <fullName evidence="7">tRNA (guanine(46)-N(7))-methyltransferase</fullName>
    </alternativeName>
    <alternativeName>
        <fullName evidence="7">tRNA(m7G46)-methyltransferase</fullName>
    </alternativeName>
</protein>
<dbReference type="SUPFAM" id="SSF53335">
    <property type="entry name" value="S-adenosyl-L-methionine-dependent methyltransferases"/>
    <property type="match status" value="1"/>
</dbReference>
<dbReference type="GO" id="GO:0008176">
    <property type="term" value="F:tRNA (guanine(46)-N7)-methyltransferase activity"/>
    <property type="evidence" value="ECO:0007669"/>
    <property type="project" value="UniProtKB-UniRule"/>
</dbReference>
<feature type="binding site" evidence="7">
    <location>
        <begin position="245"/>
        <end position="248"/>
    </location>
    <ligand>
        <name>substrate</name>
    </ligand>
</feature>
<feature type="binding site" evidence="7">
    <location>
        <position position="121"/>
    </location>
    <ligand>
        <name>S-adenosyl-L-methionine</name>
        <dbReference type="ChEBI" id="CHEBI:59789"/>
    </ligand>
</feature>
<dbReference type="EMBL" id="OMOH01000011">
    <property type="protein sequence ID" value="SPF69300.1"/>
    <property type="molecule type" value="Genomic_DNA"/>
</dbReference>
<keyword evidence="5 7" id="KW-0949">S-adenosyl-L-methionine</keyword>
<dbReference type="PANTHER" id="PTHR23417:SF14">
    <property type="entry name" value="PENTACOTRIPEPTIDE-REPEAT REGION OF PRORP DOMAIN-CONTAINING PROTEIN"/>
    <property type="match status" value="1"/>
</dbReference>